<feature type="non-terminal residue" evidence="2">
    <location>
        <position position="492"/>
    </location>
</feature>
<dbReference type="Pfam" id="PF02624">
    <property type="entry name" value="YcaO"/>
    <property type="match status" value="1"/>
</dbReference>
<dbReference type="AlphaFoldDB" id="A0A1F6F354"/>
<protein>
    <recommendedName>
        <fullName evidence="1">YcaO domain-containing protein</fullName>
    </recommendedName>
</protein>
<comment type="caution">
    <text evidence="2">The sequence shown here is derived from an EMBL/GenBank/DDBJ whole genome shotgun (WGS) entry which is preliminary data.</text>
</comment>
<dbReference type="PANTHER" id="PTHR37809:SF1">
    <property type="entry name" value="RIBOSOMAL PROTEIN S12 METHYLTHIOTRANSFERASE ACCESSORY FACTOR YCAO"/>
    <property type="match status" value="1"/>
</dbReference>
<evidence type="ECO:0000259" key="1">
    <source>
        <dbReference type="PROSITE" id="PS51664"/>
    </source>
</evidence>
<evidence type="ECO:0000313" key="3">
    <source>
        <dbReference type="Proteomes" id="UP000177372"/>
    </source>
</evidence>
<dbReference type="PANTHER" id="PTHR37809">
    <property type="entry name" value="RIBOSOMAL PROTEIN S12 METHYLTHIOTRANSFERASE ACCESSORY FACTOR YCAO"/>
    <property type="match status" value="1"/>
</dbReference>
<name>A0A1F6F354_9BACT</name>
<dbReference type="InterPro" id="IPR003776">
    <property type="entry name" value="YcaO-like_dom"/>
</dbReference>
<gene>
    <name evidence="2" type="ORF">A3A39_03505</name>
</gene>
<dbReference type="EMBL" id="MFLZ01000010">
    <property type="protein sequence ID" value="OGG80308.1"/>
    <property type="molecule type" value="Genomic_DNA"/>
</dbReference>
<dbReference type="STRING" id="1798512.A3A39_03505"/>
<proteinExistence type="predicted"/>
<dbReference type="Gene3D" id="3.30.1330.230">
    <property type="match status" value="1"/>
</dbReference>
<feature type="domain" description="YcaO" evidence="1">
    <location>
        <begin position="129"/>
        <end position="492"/>
    </location>
</feature>
<accession>A0A1F6F354</accession>
<dbReference type="Proteomes" id="UP000177372">
    <property type="component" value="Unassembled WGS sequence"/>
</dbReference>
<reference evidence="2 3" key="1">
    <citation type="journal article" date="2016" name="Nat. Commun.">
        <title>Thousands of microbial genomes shed light on interconnected biogeochemical processes in an aquifer system.</title>
        <authorList>
            <person name="Anantharaman K."/>
            <person name="Brown C.T."/>
            <person name="Hug L.A."/>
            <person name="Sharon I."/>
            <person name="Castelle C.J."/>
            <person name="Probst A.J."/>
            <person name="Thomas B.C."/>
            <person name="Singh A."/>
            <person name="Wilkins M.J."/>
            <person name="Karaoz U."/>
            <person name="Brodie E.L."/>
            <person name="Williams K.H."/>
            <person name="Hubbard S.S."/>
            <person name="Banfield J.F."/>
        </authorList>
    </citation>
    <scope>NUCLEOTIDE SEQUENCE [LARGE SCALE GENOMIC DNA]</scope>
</reference>
<dbReference type="PROSITE" id="PS51664">
    <property type="entry name" value="YCAO"/>
    <property type="match status" value="1"/>
</dbReference>
<sequence length="492" mass="56020">MTLEQREQSGLHITIPEFRLLPREEALKELMLPCGRFKSLFGIEERFRLYITKQLARADFFPNRNLIVAPGTPLNWHMLLEYLVRESVLASPRIGFRSLRNDHPQIHSLRLKPRNLTSESDGLQVYYGGFGSTASFEQSLSKAIGETLERFSFARYKSDSLTKTTYAALKQQGISVLNPKILNGFLPWQRELFPELGFREEDTLEWVEGYELESGKKAWIPAQMVFWSYQHDRKSKGPVLLNATTSGCGGHFSREEAILAALLEAIERDGFIIYWLNALPPPIIETSKRDDLGIHEMLENLKRYGLEAHFLNTSSDIGIPSVTCAIVDKSKSTPCLAIGSCAGFDRKEIFTRALEEALSVFVSIASLPSFVLPADYQPFSMRDIGRLDRLALWRGVAMLERFAFFTKGKKQDADEIMGNVEQYSSAEERLACVQKRMRELGEGYEIYIYEAGHPALDTLGYHAIRAIVPQLFPLYLYEHMATLDSKRLREVP</sequence>
<evidence type="ECO:0000313" key="2">
    <source>
        <dbReference type="EMBL" id="OGG80308.1"/>
    </source>
</evidence>
<organism evidence="2 3">
    <name type="scientific">Candidatus Kaiserbacteria bacterium RIFCSPLOWO2_01_FULL_54_13</name>
    <dbReference type="NCBI Taxonomy" id="1798512"/>
    <lineage>
        <taxon>Bacteria</taxon>
        <taxon>Candidatus Kaiseribacteriota</taxon>
    </lineage>
</organism>